<keyword evidence="1" id="KW-0472">Membrane</keyword>
<keyword evidence="1" id="KW-0812">Transmembrane</keyword>
<protein>
    <submittedName>
        <fullName evidence="2">ABC transporter permease</fullName>
    </submittedName>
</protein>
<reference evidence="2 3" key="1">
    <citation type="submission" date="2021-03" db="EMBL/GenBank/DDBJ databases">
        <title>Enterococcal diversity collection.</title>
        <authorList>
            <person name="Gilmore M.S."/>
            <person name="Schwartzman J."/>
            <person name="Van Tyne D."/>
            <person name="Martin M."/>
            <person name="Earl A.M."/>
            <person name="Manson A.L."/>
            <person name="Straub T."/>
            <person name="Salamzade R."/>
            <person name="Saavedra J."/>
            <person name="Lebreton F."/>
            <person name="Prichula J."/>
            <person name="Schaufler K."/>
            <person name="Gaca A."/>
            <person name="Sgardioli B."/>
            <person name="Wagenaar J."/>
            <person name="Strong T."/>
        </authorList>
    </citation>
    <scope>NUCLEOTIDE SEQUENCE [LARGE SCALE GENOMIC DNA]</scope>
    <source>
        <strain evidence="2 3">669A</strain>
    </source>
</reference>
<dbReference type="Pfam" id="PF12730">
    <property type="entry name" value="ABC2_membrane_4"/>
    <property type="match status" value="1"/>
</dbReference>
<proteinExistence type="predicted"/>
<keyword evidence="1" id="KW-1133">Transmembrane helix</keyword>
<dbReference type="EMBL" id="JAFREM010000020">
    <property type="protein sequence ID" value="MBO1307198.1"/>
    <property type="molecule type" value="Genomic_DNA"/>
</dbReference>
<gene>
    <name evidence="2" type="ORF">JZO70_13555</name>
</gene>
<keyword evidence="3" id="KW-1185">Reference proteome</keyword>
<feature type="transmembrane region" description="Helical" evidence="1">
    <location>
        <begin position="206"/>
        <end position="225"/>
    </location>
</feature>
<comment type="caution">
    <text evidence="2">The sequence shown here is derived from an EMBL/GenBank/DDBJ whole genome shotgun (WGS) entry which is preliminary data.</text>
</comment>
<feature type="transmembrane region" description="Helical" evidence="1">
    <location>
        <begin position="145"/>
        <end position="169"/>
    </location>
</feature>
<feature type="transmembrane region" description="Helical" evidence="1">
    <location>
        <begin position="176"/>
        <end position="194"/>
    </location>
</feature>
<name>A0ABS3LC38_9ENTE</name>
<accession>A0ABS3LC38</accession>
<feature type="transmembrane region" description="Helical" evidence="1">
    <location>
        <begin position="21"/>
        <end position="39"/>
    </location>
</feature>
<organism evidence="2 3">
    <name type="scientific">Candidatus Enterococcus moelleringii</name>
    <dbReference type="NCBI Taxonomy" id="2815325"/>
    <lineage>
        <taxon>Bacteria</taxon>
        <taxon>Bacillati</taxon>
        <taxon>Bacillota</taxon>
        <taxon>Bacilli</taxon>
        <taxon>Lactobacillales</taxon>
        <taxon>Enterococcaceae</taxon>
        <taxon>Enterococcus</taxon>
    </lineage>
</organism>
<evidence type="ECO:0000313" key="2">
    <source>
        <dbReference type="EMBL" id="MBO1307198.1"/>
    </source>
</evidence>
<dbReference type="RefSeq" id="WP_207674126.1">
    <property type="nucleotide sequence ID" value="NZ_JAFREM010000020.1"/>
</dbReference>
<feature type="transmembrane region" description="Helical" evidence="1">
    <location>
        <begin position="59"/>
        <end position="78"/>
    </location>
</feature>
<sequence>MMRIMKLEWKKNRLAGYIKNTIISTILIFAITALMAVVSRQQGENMFLDFTSFMSFVTIIIRVVFVIFAAILLSRLVVDEYKNKTIQVLFTYPVNRKTVLLSKLLLIVGFCFFSTVFATLVISGLTLLLNPVLELFPSAMTSHEIIASLPGVVINALMTACLSLIPLYFGMKKQSSSTTITWGVIIGLLVNGTVSDGSTTINLAQMLVVPIILAGIGLLIGYLSIRRVDSSDLV</sequence>
<dbReference type="Proteomes" id="UP000664601">
    <property type="component" value="Unassembled WGS sequence"/>
</dbReference>
<evidence type="ECO:0000256" key="1">
    <source>
        <dbReference type="SAM" id="Phobius"/>
    </source>
</evidence>
<evidence type="ECO:0000313" key="3">
    <source>
        <dbReference type="Proteomes" id="UP000664601"/>
    </source>
</evidence>
<feature type="transmembrane region" description="Helical" evidence="1">
    <location>
        <begin position="99"/>
        <end position="125"/>
    </location>
</feature>